<evidence type="ECO:0000313" key="2">
    <source>
        <dbReference type="Proteomes" id="UP000078465"/>
    </source>
</evidence>
<accession>A0ACD5EG17</accession>
<evidence type="ECO:0000313" key="1">
    <source>
        <dbReference type="EMBL" id="XKM38044.1"/>
    </source>
</evidence>
<protein>
    <submittedName>
        <fullName evidence="1">Uncharacterized protein</fullName>
    </submittedName>
</protein>
<proteinExistence type="predicted"/>
<dbReference type="EMBL" id="CP171850">
    <property type="protein sequence ID" value="XKM38044.1"/>
    <property type="molecule type" value="Genomic_DNA"/>
</dbReference>
<sequence length="107" mass="11640">MRSSPKETDTAAIPIHRVHPPSFWKGMILAATVIVLVPSSQVSAEDKGASLAYKNGKMVSIWNDYASAQNAAMTVLFLVYILLVGILAFGMNRWERALYIPGFGGGR</sequence>
<organism evidence="1 2">
    <name type="scientific">Rhizobium ruizarguesonis</name>
    <dbReference type="NCBI Taxonomy" id="2081791"/>
    <lineage>
        <taxon>Bacteria</taxon>
        <taxon>Pseudomonadati</taxon>
        <taxon>Pseudomonadota</taxon>
        <taxon>Alphaproteobacteria</taxon>
        <taxon>Hyphomicrobiales</taxon>
        <taxon>Rhizobiaceae</taxon>
        <taxon>Rhizobium/Agrobacterium group</taxon>
        <taxon>Rhizobium</taxon>
    </lineage>
</organism>
<name>A0ACD5EG17_9HYPH</name>
<gene>
    <name evidence="1" type="ORF">A4U53_002900</name>
</gene>
<geneLocation type="plasmid" evidence="1 2">
    <name>unnamed3</name>
</geneLocation>
<keyword evidence="1" id="KW-0614">Plasmid</keyword>
<dbReference type="Proteomes" id="UP000078465">
    <property type="component" value="Plasmid unnamed3"/>
</dbReference>
<reference evidence="1" key="1">
    <citation type="submission" date="2024-10" db="EMBL/GenBank/DDBJ databases">
        <title>Strain of Rhizobium-related bacteria isolated fromm roots of Vavilovia formosa.</title>
        <authorList>
            <person name="Kimeklis A."/>
            <person name="Afonin A."/>
        </authorList>
    </citation>
    <scope>NUCLEOTIDE SEQUENCE</scope>
    <source>
        <strain evidence="1">Vaf-46</strain>
    </source>
</reference>